<dbReference type="GO" id="GO:0008168">
    <property type="term" value="F:methyltransferase activity"/>
    <property type="evidence" value="ECO:0007669"/>
    <property type="project" value="UniProtKB-KW"/>
</dbReference>
<name>A0ABT1UEV8_9GAMM</name>
<dbReference type="Gene3D" id="3.40.50.150">
    <property type="entry name" value="Vaccinia Virus protein VP39"/>
    <property type="match status" value="1"/>
</dbReference>
<dbReference type="InterPro" id="IPR007213">
    <property type="entry name" value="Ppm1/Ppm2/Tcmp"/>
</dbReference>
<reference evidence="3 4" key="1">
    <citation type="submission" date="2022-07" db="EMBL/GenBank/DDBJ databases">
        <title>Methylomonas rivi sp. nov., Methylomonas rosea sp. nov., Methylomonas aureus sp. nov. and Methylomonas subterranea sp. nov., four novel methanotrophs isolated from a freshwater creek and the deep terrestrial subsurface.</title>
        <authorList>
            <person name="Abin C."/>
            <person name="Sankaranarayanan K."/>
            <person name="Garner C."/>
            <person name="Sindelar R."/>
            <person name="Kotary K."/>
            <person name="Garner R."/>
            <person name="Barclay S."/>
            <person name="Lawson P."/>
            <person name="Krumholz L."/>
        </authorList>
    </citation>
    <scope>NUCLEOTIDE SEQUENCE [LARGE SCALE GENOMIC DNA]</scope>
    <source>
        <strain evidence="3 4">SURF-1</strain>
    </source>
</reference>
<keyword evidence="1 3" id="KW-0489">Methyltransferase</keyword>
<evidence type="ECO:0000313" key="4">
    <source>
        <dbReference type="Proteomes" id="UP001524569"/>
    </source>
</evidence>
<gene>
    <name evidence="3" type="ORF">NP603_06565</name>
</gene>
<dbReference type="InterPro" id="IPR029063">
    <property type="entry name" value="SAM-dependent_MTases_sf"/>
</dbReference>
<dbReference type="PANTHER" id="PTHR43619:SF2">
    <property type="entry name" value="S-ADENOSYL-L-METHIONINE-DEPENDENT METHYLTRANSFERASES SUPERFAMILY PROTEIN"/>
    <property type="match status" value="1"/>
</dbReference>
<comment type="caution">
    <text evidence="3">The sequence shown here is derived from an EMBL/GenBank/DDBJ whole genome shotgun (WGS) entry which is preliminary data.</text>
</comment>
<keyword evidence="2 3" id="KW-0808">Transferase</keyword>
<dbReference type="Pfam" id="PF04072">
    <property type="entry name" value="LCM"/>
    <property type="match status" value="1"/>
</dbReference>
<evidence type="ECO:0000313" key="3">
    <source>
        <dbReference type="EMBL" id="MCQ8180763.1"/>
    </source>
</evidence>
<proteinExistence type="predicted"/>
<organism evidence="3 4">
    <name type="scientific">Methylomonas aurea</name>
    <dbReference type="NCBI Taxonomy" id="2952224"/>
    <lineage>
        <taxon>Bacteria</taxon>
        <taxon>Pseudomonadati</taxon>
        <taxon>Pseudomonadota</taxon>
        <taxon>Gammaproteobacteria</taxon>
        <taxon>Methylococcales</taxon>
        <taxon>Methylococcaceae</taxon>
        <taxon>Methylomonas</taxon>
    </lineage>
</organism>
<dbReference type="RefSeq" id="WP_256610120.1">
    <property type="nucleotide sequence ID" value="NZ_JANIBM010000005.1"/>
</dbReference>
<dbReference type="SUPFAM" id="SSF53335">
    <property type="entry name" value="S-adenosyl-L-methionine-dependent methyltransferases"/>
    <property type="match status" value="1"/>
</dbReference>
<evidence type="ECO:0000256" key="1">
    <source>
        <dbReference type="ARBA" id="ARBA00022603"/>
    </source>
</evidence>
<sequence length="301" mass="34487">MPLSKLNNPVSWFWRSLKEHTKAFPKMSDLSNLADTARIRHIQWLHESSDFGNPDDLAGELMAAKVRKECFKLNSEAIVKMRKNPYYYYLVARTKFYDQLLLDSVATGIRRVLIVGAGFDTRLYRFGDYLAKHGIEVAESDQPDAAAIKQKLAKKLPHSERVRYLTIDLNKQGTWNDLLDWLDTNNTDPTLIFAEGVSPYVESSKFLNFLAEIAARMPSGSWLAYDFKRVGARDDFGITEEVLSPFRLPLDKEFIEDKHASLGFTHVSLTSSLELMEAFIPSWNEEVSPLFDEDALLKVRR</sequence>
<dbReference type="GO" id="GO:0032259">
    <property type="term" value="P:methylation"/>
    <property type="evidence" value="ECO:0007669"/>
    <property type="project" value="UniProtKB-KW"/>
</dbReference>
<dbReference type="EC" id="2.1.1.-" evidence="3"/>
<evidence type="ECO:0000256" key="2">
    <source>
        <dbReference type="ARBA" id="ARBA00022679"/>
    </source>
</evidence>
<accession>A0ABT1UEV8</accession>
<keyword evidence="4" id="KW-1185">Reference proteome</keyword>
<dbReference type="EMBL" id="JANIBM010000005">
    <property type="protein sequence ID" value="MCQ8180763.1"/>
    <property type="molecule type" value="Genomic_DNA"/>
</dbReference>
<protein>
    <submittedName>
        <fullName evidence="3">Class I SAM-dependent methyltransferase</fullName>
        <ecNumber evidence="3">2.1.1.-</ecNumber>
    </submittedName>
</protein>
<dbReference type="PANTHER" id="PTHR43619">
    <property type="entry name" value="S-ADENOSYL-L-METHIONINE-DEPENDENT METHYLTRANSFERASE YKTD-RELATED"/>
    <property type="match status" value="1"/>
</dbReference>
<dbReference type="Proteomes" id="UP001524569">
    <property type="component" value="Unassembled WGS sequence"/>
</dbReference>